<evidence type="ECO:0000256" key="2">
    <source>
        <dbReference type="ARBA" id="ARBA00022553"/>
    </source>
</evidence>
<dbReference type="InterPro" id="IPR016032">
    <property type="entry name" value="Sig_transdc_resp-reg_C-effctor"/>
</dbReference>
<dbReference type="InterPro" id="IPR011006">
    <property type="entry name" value="CheY-like_superfamily"/>
</dbReference>
<reference evidence="12 13" key="1">
    <citation type="submission" date="2018-07" db="EMBL/GenBank/DDBJ databases">
        <title>Anaerosacharophilus polymeroproducens gen. nov. sp. nov., an anaerobic bacterium isolated from salt field.</title>
        <authorList>
            <person name="Kim W."/>
            <person name="Yang S.-H."/>
            <person name="Oh J."/>
            <person name="Lee J.-H."/>
            <person name="Kwon K.K."/>
        </authorList>
    </citation>
    <scope>NUCLEOTIDE SEQUENCE [LARGE SCALE GENOMIC DNA]</scope>
    <source>
        <strain evidence="12 13">MCWD5</strain>
    </source>
</reference>
<feature type="domain" description="Response regulatory" evidence="10">
    <location>
        <begin position="3"/>
        <end position="116"/>
    </location>
</feature>
<feature type="DNA-binding region" description="OmpR/PhoB-type" evidence="9">
    <location>
        <begin position="123"/>
        <end position="221"/>
    </location>
</feature>
<keyword evidence="4" id="KW-0805">Transcription regulation</keyword>
<keyword evidence="5 9" id="KW-0238">DNA-binding</keyword>
<dbReference type="InterPro" id="IPR001789">
    <property type="entry name" value="Sig_transdc_resp-reg_receiver"/>
</dbReference>
<dbReference type="OrthoDB" id="9790442at2"/>
<dbReference type="Gene3D" id="1.10.10.10">
    <property type="entry name" value="Winged helix-like DNA-binding domain superfamily/Winged helix DNA-binding domain"/>
    <property type="match status" value="1"/>
</dbReference>
<comment type="caution">
    <text evidence="12">The sequence shown here is derived from an EMBL/GenBank/DDBJ whole genome shotgun (WGS) entry which is preliminary data.</text>
</comment>
<dbReference type="Proteomes" id="UP000255036">
    <property type="component" value="Unassembled WGS sequence"/>
</dbReference>
<evidence type="ECO:0000256" key="6">
    <source>
        <dbReference type="ARBA" id="ARBA00023163"/>
    </source>
</evidence>
<dbReference type="SUPFAM" id="SSF46894">
    <property type="entry name" value="C-terminal effector domain of the bipartite response regulators"/>
    <property type="match status" value="1"/>
</dbReference>
<dbReference type="AlphaFoldDB" id="A0A371AVN5"/>
<dbReference type="Gene3D" id="3.40.50.2300">
    <property type="match status" value="1"/>
</dbReference>
<dbReference type="PANTHER" id="PTHR48111">
    <property type="entry name" value="REGULATOR OF RPOS"/>
    <property type="match status" value="1"/>
</dbReference>
<evidence type="ECO:0000313" key="12">
    <source>
        <dbReference type="EMBL" id="RDU23636.1"/>
    </source>
</evidence>
<evidence type="ECO:0000256" key="8">
    <source>
        <dbReference type="PROSITE-ProRule" id="PRU00169"/>
    </source>
</evidence>
<protein>
    <recommendedName>
        <fullName evidence="1">Stage 0 sporulation protein A homolog</fullName>
    </recommendedName>
</protein>
<name>A0A371AVN5_9FIRM</name>
<evidence type="ECO:0000256" key="7">
    <source>
        <dbReference type="ARBA" id="ARBA00024867"/>
    </source>
</evidence>
<evidence type="ECO:0000259" key="11">
    <source>
        <dbReference type="PROSITE" id="PS51755"/>
    </source>
</evidence>
<gene>
    <name evidence="12" type="ORF">DWV06_08620</name>
</gene>
<dbReference type="EMBL" id="QRCT01000020">
    <property type="protein sequence ID" value="RDU23636.1"/>
    <property type="molecule type" value="Genomic_DNA"/>
</dbReference>
<evidence type="ECO:0000256" key="9">
    <source>
        <dbReference type="PROSITE-ProRule" id="PRU01091"/>
    </source>
</evidence>
<dbReference type="GO" id="GO:0006355">
    <property type="term" value="P:regulation of DNA-templated transcription"/>
    <property type="evidence" value="ECO:0007669"/>
    <property type="project" value="InterPro"/>
</dbReference>
<dbReference type="GO" id="GO:0000976">
    <property type="term" value="F:transcription cis-regulatory region binding"/>
    <property type="evidence" value="ECO:0007669"/>
    <property type="project" value="TreeGrafter"/>
</dbReference>
<dbReference type="PANTHER" id="PTHR48111:SF1">
    <property type="entry name" value="TWO-COMPONENT RESPONSE REGULATOR ORR33"/>
    <property type="match status" value="1"/>
</dbReference>
<proteinExistence type="predicted"/>
<dbReference type="RefSeq" id="WP_115481781.1">
    <property type="nucleotide sequence ID" value="NZ_QRCT01000020.1"/>
</dbReference>
<dbReference type="GO" id="GO:0032993">
    <property type="term" value="C:protein-DNA complex"/>
    <property type="evidence" value="ECO:0007669"/>
    <property type="project" value="TreeGrafter"/>
</dbReference>
<feature type="modified residue" description="4-aspartylphosphate" evidence="8">
    <location>
        <position position="52"/>
    </location>
</feature>
<keyword evidence="13" id="KW-1185">Reference proteome</keyword>
<dbReference type="InterPro" id="IPR001867">
    <property type="entry name" value="OmpR/PhoB-type_DNA-bd"/>
</dbReference>
<dbReference type="Pfam" id="PF00486">
    <property type="entry name" value="Trans_reg_C"/>
    <property type="match status" value="1"/>
</dbReference>
<dbReference type="InterPro" id="IPR036388">
    <property type="entry name" value="WH-like_DNA-bd_sf"/>
</dbReference>
<accession>A0A371AVN5</accession>
<evidence type="ECO:0000256" key="5">
    <source>
        <dbReference type="ARBA" id="ARBA00023125"/>
    </source>
</evidence>
<evidence type="ECO:0000256" key="4">
    <source>
        <dbReference type="ARBA" id="ARBA00023015"/>
    </source>
</evidence>
<dbReference type="InterPro" id="IPR039420">
    <property type="entry name" value="WalR-like"/>
</dbReference>
<dbReference type="SMART" id="SM00448">
    <property type="entry name" value="REC"/>
    <property type="match status" value="1"/>
</dbReference>
<evidence type="ECO:0000256" key="3">
    <source>
        <dbReference type="ARBA" id="ARBA00023012"/>
    </source>
</evidence>
<sequence length="228" mass="26293">MKKIVIVEDDLFMREELASIFMKEKYAISCITCFQHTSKDILKESPDLVILDINLPGATGFEICRTVKQKSSVPLLVLTSRDQMRDELHALNLGADEYLTKPCHKDRLLARVSNLLRRYEGRNHFVEVQGIRLDRKTYTLYVGERSIVLPENQGKIMELLLSHSDDIVTKEMFFKKLWGTTEYIDENALQVNMTRLKKTLGSIFLNERIITIRGKGYCLVSSEGMKND</sequence>
<dbReference type="GO" id="GO:0000156">
    <property type="term" value="F:phosphorelay response regulator activity"/>
    <property type="evidence" value="ECO:0007669"/>
    <property type="project" value="TreeGrafter"/>
</dbReference>
<comment type="function">
    <text evidence="7">May play the central regulatory role in sporulation. It may be an element of the effector pathway responsible for the activation of sporulation genes in response to nutritional stress. Spo0A may act in concert with spo0H (a sigma factor) to control the expression of some genes that are critical to the sporulation process.</text>
</comment>
<keyword evidence="3" id="KW-0902">Two-component regulatory system</keyword>
<dbReference type="SUPFAM" id="SSF52172">
    <property type="entry name" value="CheY-like"/>
    <property type="match status" value="1"/>
</dbReference>
<dbReference type="PROSITE" id="PS50110">
    <property type="entry name" value="RESPONSE_REGULATORY"/>
    <property type="match status" value="1"/>
</dbReference>
<dbReference type="PROSITE" id="PS51755">
    <property type="entry name" value="OMPR_PHOB"/>
    <property type="match status" value="1"/>
</dbReference>
<keyword evidence="2 8" id="KW-0597">Phosphoprotein</keyword>
<feature type="domain" description="OmpR/PhoB-type" evidence="11">
    <location>
        <begin position="123"/>
        <end position="221"/>
    </location>
</feature>
<dbReference type="CDD" id="cd00383">
    <property type="entry name" value="trans_reg_C"/>
    <property type="match status" value="1"/>
</dbReference>
<keyword evidence="6" id="KW-0804">Transcription</keyword>
<dbReference type="GO" id="GO:0005829">
    <property type="term" value="C:cytosol"/>
    <property type="evidence" value="ECO:0007669"/>
    <property type="project" value="TreeGrafter"/>
</dbReference>
<evidence type="ECO:0000256" key="1">
    <source>
        <dbReference type="ARBA" id="ARBA00018672"/>
    </source>
</evidence>
<dbReference type="Pfam" id="PF00072">
    <property type="entry name" value="Response_reg"/>
    <property type="match status" value="1"/>
</dbReference>
<evidence type="ECO:0000313" key="13">
    <source>
        <dbReference type="Proteomes" id="UP000255036"/>
    </source>
</evidence>
<dbReference type="SMART" id="SM00862">
    <property type="entry name" value="Trans_reg_C"/>
    <property type="match status" value="1"/>
</dbReference>
<organism evidence="12 13">
    <name type="scientific">Anaerosacchariphilus polymeriproducens</name>
    <dbReference type="NCBI Taxonomy" id="1812858"/>
    <lineage>
        <taxon>Bacteria</taxon>
        <taxon>Bacillati</taxon>
        <taxon>Bacillota</taxon>
        <taxon>Clostridia</taxon>
        <taxon>Lachnospirales</taxon>
        <taxon>Lachnospiraceae</taxon>
        <taxon>Anaerosacchariphilus</taxon>
    </lineage>
</organism>
<evidence type="ECO:0000259" key="10">
    <source>
        <dbReference type="PROSITE" id="PS50110"/>
    </source>
</evidence>